<name>A0A016UFX1_9BILA</name>
<sequence>MMEDVDLPPTPIQKTRSSRRHVYPEGTFASRRRRKVRMCAPARRENVANSHYAGRSFNTWVTCKEAS</sequence>
<gene>
    <name evidence="2" type="primary">Acey_s0043.g746</name>
    <name evidence="2" type="ORF">Y032_0043g746</name>
</gene>
<reference evidence="3" key="1">
    <citation type="journal article" date="2015" name="Nat. Genet.">
        <title>The genome and transcriptome of the zoonotic hookworm Ancylostoma ceylanicum identify infection-specific gene families.</title>
        <authorList>
            <person name="Schwarz E.M."/>
            <person name="Hu Y."/>
            <person name="Antoshechkin I."/>
            <person name="Miller M.M."/>
            <person name="Sternberg P.W."/>
            <person name="Aroian R.V."/>
        </authorList>
    </citation>
    <scope>NUCLEOTIDE SEQUENCE</scope>
    <source>
        <strain evidence="3">HY135</strain>
    </source>
</reference>
<feature type="region of interest" description="Disordered" evidence="1">
    <location>
        <begin position="1"/>
        <end position="22"/>
    </location>
</feature>
<organism evidence="2 3">
    <name type="scientific">Ancylostoma ceylanicum</name>
    <dbReference type="NCBI Taxonomy" id="53326"/>
    <lineage>
        <taxon>Eukaryota</taxon>
        <taxon>Metazoa</taxon>
        <taxon>Ecdysozoa</taxon>
        <taxon>Nematoda</taxon>
        <taxon>Chromadorea</taxon>
        <taxon>Rhabditida</taxon>
        <taxon>Rhabditina</taxon>
        <taxon>Rhabditomorpha</taxon>
        <taxon>Strongyloidea</taxon>
        <taxon>Ancylostomatidae</taxon>
        <taxon>Ancylostomatinae</taxon>
        <taxon>Ancylostoma</taxon>
    </lineage>
</organism>
<proteinExistence type="predicted"/>
<evidence type="ECO:0000313" key="3">
    <source>
        <dbReference type="Proteomes" id="UP000024635"/>
    </source>
</evidence>
<dbReference type="AlphaFoldDB" id="A0A016UFX1"/>
<accession>A0A016UFX1</accession>
<dbReference type="Proteomes" id="UP000024635">
    <property type="component" value="Unassembled WGS sequence"/>
</dbReference>
<protein>
    <submittedName>
        <fullName evidence="2">Uncharacterized protein</fullName>
    </submittedName>
</protein>
<dbReference type="EMBL" id="JARK01001379">
    <property type="protein sequence ID" value="EYC13493.1"/>
    <property type="molecule type" value="Genomic_DNA"/>
</dbReference>
<comment type="caution">
    <text evidence="2">The sequence shown here is derived from an EMBL/GenBank/DDBJ whole genome shotgun (WGS) entry which is preliminary data.</text>
</comment>
<evidence type="ECO:0000256" key="1">
    <source>
        <dbReference type="SAM" id="MobiDB-lite"/>
    </source>
</evidence>
<evidence type="ECO:0000313" key="2">
    <source>
        <dbReference type="EMBL" id="EYC13493.1"/>
    </source>
</evidence>
<keyword evidence="3" id="KW-1185">Reference proteome</keyword>